<dbReference type="Gene3D" id="3.30.450.20">
    <property type="entry name" value="PAS domain"/>
    <property type="match status" value="1"/>
</dbReference>
<proteinExistence type="predicted"/>
<dbReference type="SUPFAM" id="SSF52540">
    <property type="entry name" value="P-loop containing nucleoside triphosphate hydrolases"/>
    <property type="match status" value="1"/>
</dbReference>
<keyword evidence="2" id="KW-0067">ATP-binding</keyword>
<dbReference type="InterPro" id="IPR010524">
    <property type="entry name" value="Sig_transdc_resp-reg_PrpR_N"/>
</dbReference>
<evidence type="ECO:0000256" key="3">
    <source>
        <dbReference type="ARBA" id="ARBA00023015"/>
    </source>
</evidence>
<dbReference type="InterPro" id="IPR002078">
    <property type="entry name" value="Sigma_54_int"/>
</dbReference>
<organism evidence="6 7">
    <name type="scientific">Candidatus Lachnoclostridium pullistercoris</name>
    <dbReference type="NCBI Taxonomy" id="2838632"/>
    <lineage>
        <taxon>Bacteria</taxon>
        <taxon>Bacillati</taxon>
        <taxon>Bacillota</taxon>
        <taxon>Clostridia</taxon>
        <taxon>Lachnospirales</taxon>
        <taxon>Lachnospiraceae</taxon>
    </lineage>
</organism>
<comment type="caution">
    <text evidence="6">The sequence shown here is derived from an EMBL/GenBank/DDBJ whole genome shotgun (WGS) entry which is preliminary data.</text>
</comment>
<dbReference type="Pfam" id="PF00158">
    <property type="entry name" value="Sigma54_activat"/>
    <property type="match status" value="1"/>
</dbReference>
<dbReference type="InterPro" id="IPR035965">
    <property type="entry name" value="PAS-like_dom_sf"/>
</dbReference>
<dbReference type="InterPro" id="IPR027417">
    <property type="entry name" value="P-loop_NTPase"/>
</dbReference>
<dbReference type="GO" id="GO:0005524">
    <property type="term" value="F:ATP binding"/>
    <property type="evidence" value="ECO:0007669"/>
    <property type="project" value="UniProtKB-KW"/>
</dbReference>
<evidence type="ECO:0000259" key="5">
    <source>
        <dbReference type="PROSITE" id="PS50045"/>
    </source>
</evidence>
<keyword evidence="1" id="KW-0547">Nucleotide-binding</keyword>
<dbReference type="Pfam" id="PF02954">
    <property type="entry name" value="HTH_8"/>
    <property type="match status" value="1"/>
</dbReference>
<dbReference type="Gene3D" id="3.40.50.300">
    <property type="entry name" value="P-loop containing nucleotide triphosphate hydrolases"/>
    <property type="match status" value="1"/>
</dbReference>
<name>A0A9D2PCX6_9FIRM</name>
<dbReference type="PRINTS" id="PR01590">
    <property type="entry name" value="HTHFIS"/>
</dbReference>
<dbReference type="SUPFAM" id="SSF55785">
    <property type="entry name" value="PYP-like sensor domain (PAS domain)"/>
    <property type="match status" value="1"/>
</dbReference>
<gene>
    <name evidence="6" type="ORF">IAA04_06390</name>
</gene>
<dbReference type="InterPro" id="IPR058031">
    <property type="entry name" value="AAA_lid_NorR"/>
</dbReference>
<dbReference type="GO" id="GO:0043565">
    <property type="term" value="F:sequence-specific DNA binding"/>
    <property type="evidence" value="ECO:0007669"/>
    <property type="project" value="InterPro"/>
</dbReference>
<evidence type="ECO:0000256" key="2">
    <source>
        <dbReference type="ARBA" id="ARBA00022840"/>
    </source>
</evidence>
<protein>
    <submittedName>
        <fullName evidence="6">Sigma 54-interacting transcriptional regulator</fullName>
    </submittedName>
</protein>
<dbReference type="Pfam" id="PF06506">
    <property type="entry name" value="PrpR_N"/>
    <property type="match status" value="1"/>
</dbReference>
<dbReference type="Gene3D" id="1.10.8.60">
    <property type="match status" value="1"/>
</dbReference>
<dbReference type="GO" id="GO:0000156">
    <property type="term" value="F:phosphorelay response regulator activity"/>
    <property type="evidence" value="ECO:0007669"/>
    <property type="project" value="InterPro"/>
</dbReference>
<feature type="domain" description="Sigma-54 factor interaction" evidence="5">
    <location>
        <begin position="330"/>
        <end position="552"/>
    </location>
</feature>
<dbReference type="PANTHER" id="PTHR32071">
    <property type="entry name" value="TRANSCRIPTIONAL REGULATORY PROTEIN"/>
    <property type="match status" value="1"/>
</dbReference>
<reference evidence="6" key="2">
    <citation type="submission" date="2021-04" db="EMBL/GenBank/DDBJ databases">
        <authorList>
            <person name="Gilroy R."/>
        </authorList>
    </citation>
    <scope>NUCLEOTIDE SEQUENCE</scope>
    <source>
        <strain evidence="6">CHK183-5548</strain>
    </source>
</reference>
<keyword evidence="3" id="KW-0805">Transcription regulation</keyword>
<dbReference type="SUPFAM" id="SSF159800">
    <property type="entry name" value="PrpR receptor domain-like"/>
    <property type="match status" value="1"/>
</dbReference>
<dbReference type="GO" id="GO:0006355">
    <property type="term" value="P:regulation of DNA-templated transcription"/>
    <property type="evidence" value="ECO:0007669"/>
    <property type="project" value="InterPro"/>
</dbReference>
<dbReference type="CDD" id="cd00009">
    <property type="entry name" value="AAA"/>
    <property type="match status" value="1"/>
</dbReference>
<evidence type="ECO:0000256" key="4">
    <source>
        <dbReference type="ARBA" id="ARBA00023163"/>
    </source>
</evidence>
<evidence type="ECO:0000256" key="1">
    <source>
        <dbReference type="ARBA" id="ARBA00022741"/>
    </source>
</evidence>
<dbReference type="EMBL" id="DWWL01000041">
    <property type="protein sequence ID" value="HJC47662.1"/>
    <property type="molecule type" value="Genomic_DNA"/>
</dbReference>
<dbReference type="Proteomes" id="UP000823883">
    <property type="component" value="Unassembled WGS sequence"/>
</dbReference>
<dbReference type="PROSITE" id="PS50045">
    <property type="entry name" value="SIGMA54_INTERACT_4"/>
    <property type="match status" value="1"/>
</dbReference>
<dbReference type="AlphaFoldDB" id="A0A9D2PCX6"/>
<evidence type="ECO:0000313" key="6">
    <source>
        <dbReference type="EMBL" id="HJC47662.1"/>
    </source>
</evidence>
<keyword evidence="4" id="KW-0804">Transcription</keyword>
<accession>A0A9D2PCX6</accession>
<dbReference type="Pfam" id="PF25601">
    <property type="entry name" value="AAA_lid_14"/>
    <property type="match status" value="1"/>
</dbReference>
<reference evidence="6" key="1">
    <citation type="journal article" date="2021" name="PeerJ">
        <title>Extensive microbial diversity within the chicken gut microbiome revealed by metagenomics and culture.</title>
        <authorList>
            <person name="Gilroy R."/>
            <person name="Ravi A."/>
            <person name="Getino M."/>
            <person name="Pursley I."/>
            <person name="Horton D.L."/>
            <person name="Alikhan N.F."/>
            <person name="Baker D."/>
            <person name="Gharbi K."/>
            <person name="Hall N."/>
            <person name="Watson M."/>
            <person name="Adriaenssens E.M."/>
            <person name="Foster-Nyarko E."/>
            <person name="Jarju S."/>
            <person name="Secka A."/>
            <person name="Antonio M."/>
            <person name="Oren A."/>
            <person name="Chaudhuri R.R."/>
            <person name="La Ragione R."/>
            <person name="Hildebrand F."/>
            <person name="Pallen M.J."/>
        </authorList>
    </citation>
    <scope>NUCLEOTIDE SEQUENCE</scope>
    <source>
        <strain evidence="6">CHK183-5548</strain>
    </source>
</reference>
<evidence type="ECO:0000313" key="7">
    <source>
        <dbReference type="Proteomes" id="UP000823883"/>
    </source>
</evidence>
<dbReference type="Gene3D" id="1.10.10.60">
    <property type="entry name" value="Homeodomain-like"/>
    <property type="match status" value="1"/>
</dbReference>
<dbReference type="PANTHER" id="PTHR32071:SF57">
    <property type="entry name" value="C4-DICARBOXYLATE TRANSPORT TRANSCRIPTIONAL REGULATORY PROTEIN DCTD"/>
    <property type="match status" value="1"/>
</dbReference>
<dbReference type="InterPro" id="IPR009057">
    <property type="entry name" value="Homeodomain-like_sf"/>
</dbReference>
<dbReference type="Gene3D" id="3.40.50.10660">
    <property type="entry name" value="PrpR receptor domain-like"/>
    <property type="match status" value="1"/>
</dbReference>
<dbReference type="SUPFAM" id="SSF46689">
    <property type="entry name" value="Homeodomain-like"/>
    <property type="match status" value="1"/>
</dbReference>
<dbReference type="InterPro" id="IPR002197">
    <property type="entry name" value="HTH_Fis"/>
</dbReference>
<dbReference type="Gene3D" id="3.40.50.2300">
    <property type="match status" value="1"/>
</dbReference>
<sequence length="651" mass="72514">MAKIAMLLPNLEIMEAVSYAANLYHLTVCSVAIVNRSNIQHCVSQALADGADIIIARGSHAEIIRSLAHIPVVEIRITSLEIGNMLKTARDMTGMDCPAIALTGPENMFAYIDTDSFNHLFGVRLKVYLFQKVEEMTATAKKAVEDGADLVIGGSAVCEYCRSVSVPYLKTVSGRESALEACRLASQLSEALDIEKQNAASLKMLLDYTYSGIIHIDKYGRILQVNRFVETLLMMESSAMIQMPVWRIIPGITKKMLDYVLQKQKKLHSAAILINQSEFLISLSPILVDGNTAGAIISFYEGRPVAIGNEEMKKELIRQGHVAKMKFDNLISRNPAMQDTVRQARHFASFQFPILIVGESGTEKQPLAECIHNESAFHDTPFIRLNCSCCSDEEFEKMLFGKPGETESPGLVYRGPCTLYLSRIERLSLHMQYQILNLLQGAPYPSGFLSGQATPNRIRVIASSRQNLLSLAEKGVFLRDLYYNLSAMTLSVPPLRERPEDIAAWTDVYMREFQEAYGRYIKLTKDALKVLQSYSWPGNIIELRMVCSRILINASHYYIDASEAESYLDCPAGQTAEDFLPAAASGARKSGRPHLEDQVCGPAAEIIAALRRCGGSREQTARELNISTSTLWRKMKKYRIDKNEGKGKFSS</sequence>